<dbReference type="GO" id="GO:0006071">
    <property type="term" value="P:glycerol metabolic process"/>
    <property type="evidence" value="ECO:0007669"/>
    <property type="project" value="InterPro"/>
</dbReference>
<feature type="domain" description="DhaL" evidence="2">
    <location>
        <begin position="29"/>
        <end position="177"/>
    </location>
</feature>
<dbReference type="Pfam" id="PF02645">
    <property type="entry name" value="DegV"/>
    <property type="match status" value="1"/>
</dbReference>
<evidence type="ECO:0000313" key="3">
    <source>
        <dbReference type="EMBL" id="XCN74812.1"/>
    </source>
</evidence>
<organism evidence="3">
    <name type="scientific">Candidatus Electrothrix aestuarii</name>
    <dbReference type="NCBI Taxonomy" id="3062594"/>
    <lineage>
        <taxon>Bacteria</taxon>
        <taxon>Pseudomonadati</taxon>
        <taxon>Thermodesulfobacteriota</taxon>
        <taxon>Desulfobulbia</taxon>
        <taxon>Desulfobulbales</taxon>
        <taxon>Desulfobulbaceae</taxon>
        <taxon>Candidatus Electrothrix</taxon>
    </lineage>
</organism>
<protein>
    <submittedName>
        <fullName evidence="3">DegV family protein</fullName>
    </submittedName>
</protein>
<dbReference type="SUPFAM" id="SSF82549">
    <property type="entry name" value="DAK1/DegV-like"/>
    <property type="match status" value="1"/>
</dbReference>
<dbReference type="SUPFAM" id="SSF101473">
    <property type="entry name" value="DhaL-like"/>
    <property type="match status" value="1"/>
</dbReference>
<dbReference type="InterPro" id="IPR048394">
    <property type="entry name" value="FakA-like_M"/>
</dbReference>
<dbReference type="Pfam" id="PF21645">
    <property type="entry name" value="FakA-like_M"/>
    <property type="match status" value="1"/>
</dbReference>
<dbReference type="Gene3D" id="3.40.50.10170">
    <property type="match status" value="1"/>
</dbReference>
<accession>A0AAU8M053</accession>
<reference evidence="3" key="1">
    <citation type="journal article" date="2024" name="Syst. Appl. Microbiol.">
        <title>First single-strain enrichments of Electrothrix cable bacteria, description of E. aestuarii sp. nov. and E. rattekaaiensis sp. nov., and proposal of a cable bacteria taxonomy following the rules of the SeqCode.</title>
        <authorList>
            <person name="Plum-Jensen L.E."/>
            <person name="Schramm A."/>
            <person name="Marshall I.P.G."/>
        </authorList>
    </citation>
    <scope>NUCLEOTIDE SEQUENCE</scope>
    <source>
        <strain evidence="3">Rat1</strain>
    </source>
</reference>
<dbReference type="Gene3D" id="1.25.40.340">
    <property type="match status" value="1"/>
</dbReference>
<dbReference type="InterPro" id="IPR036117">
    <property type="entry name" value="DhaL_dom_sf"/>
</dbReference>
<evidence type="ECO:0000256" key="1">
    <source>
        <dbReference type="ARBA" id="ARBA00023121"/>
    </source>
</evidence>
<dbReference type="InterPro" id="IPR003797">
    <property type="entry name" value="DegV"/>
</dbReference>
<dbReference type="Pfam" id="PF02734">
    <property type="entry name" value="Dak2"/>
    <property type="match status" value="1"/>
</dbReference>
<dbReference type="SMART" id="SM01120">
    <property type="entry name" value="Dak2"/>
    <property type="match status" value="1"/>
</dbReference>
<dbReference type="GO" id="GO:0008289">
    <property type="term" value="F:lipid binding"/>
    <property type="evidence" value="ECO:0007669"/>
    <property type="project" value="UniProtKB-KW"/>
</dbReference>
<gene>
    <name evidence="3" type="ORF">Q3M24_08750</name>
</gene>
<dbReference type="InterPro" id="IPR043168">
    <property type="entry name" value="DegV_C"/>
</dbReference>
<dbReference type="GO" id="GO:0004371">
    <property type="term" value="F:glycerone kinase activity"/>
    <property type="evidence" value="ECO:0007669"/>
    <property type="project" value="InterPro"/>
</dbReference>
<reference evidence="3" key="2">
    <citation type="submission" date="2024-06" db="EMBL/GenBank/DDBJ databases">
        <authorList>
            <person name="Plum-Jensen L.E."/>
            <person name="Schramm A."/>
            <person name="Marshall I.P.G."/>
        </authorList>
    </citation>
    <scope>NUCLEOTIDE SEQUENCE</scope>
    <source>
        <strain evidence="3">Rat1</strain>
    </source>
</reference>
<dbReference type="PROSITE" id="PS51482">
    <property type="entry name" value="DEGV"/>
    <property type="match status" value="1"/>
</dbReference>
<proteinExistence type="predicted"/>
<dbReference type="PANTHER" id="PTHR33434:SF2">
    <property type="entry name" value="FATTY ACID-BINDING PROTEIN TM_1468"/>
    <property type="match status" value="1"/>
</dbReference>
<evidence type="ECO:0000259" key="2">
    <source>
        <dbReference type="SMART" id="SM01120"/>
    </source>
</evidence>
<keyword evidence="1" id="KW-0446">Lipid-binding</keyword>
<dbReference type="EMBL" id="CP159373">
    <property type="protein sequence ID" value="XCN74812.1"/>
    <property type="molecule type" value="Genomic_DNA"/>
</dbReference>
<dbReference type="NCBIfam" id="TIGR00762">
    <property type="entry name" value="DegV"/>
    <property type="match status" value="1"/>
</dbReference>
<dbReference type="KEGG" id="eaj:Q3M24_08750"/>
<name>A0AAU8M053_9BACT</name>
<dbReference type="InterPro" id="IPR004007">
    <property type="entry name" value="DhaL_dom"/>
</dbReference>
<dbReference type="Gene3D" id="3.30.1180.10">
    <property type="match status" value="1"/>
</dbReference>
<dbReference type="PANTHER" id="PTHR33434">
    <property type="entry name" value="DEGV DOMAIN-CONTAINING PROTEIN DR_1986-RELATED"/>
    <property type="match status" value="1"/>
</dbReference>
<sequence length="597" mass="65260">MEELHSSFAAGYACLAAWSDLLDQINVFPVADGDTGTNLRISLIPLRDSEQDGKNIRILLTRGAIGNSGNIAVAFFRELFLAEQMSDLAGQAAIGREKAWQAVAAPCKGTMLSVFDSLAKNLTPHALSDLSSLYSLVLPELQKAVRSTPEYLPALKKAGVVDAGALGMYIYFEGFLRSLTDQAGKADSVLSVFRGQLDIQRSFLQPKSTEPTDSLQGKQYCVDAVLRKEVQETSSENHEQSISDTLRDMGESVVVLEDESQLKVHIHTDEPEQLRQKISALGTVIHWDAEEMKESLGVSSNSKEGLGSGISPAKDSSYHIFTDAAGSLTRDIAAQYGITLLDSYIVADEKVRPESLCDPAEIYLRQREGSRVSTAQASSFERYQHYASLIQQFGPCLYLSVGSAFTGNYAAAMAWKKEHDRNNLLTVVDTGTASGRLALIALLTSRYMQQGSKSDEVLSYLRILMKECREYVFIDELKYLVAGGRISKAGGFFGDLFGVKPVISPINNIVQKMGIARSRKGQLAFALEKLKKQVGPAAHPLILLQYSDNEDWLREFVLQAIQELLPAAEIILTPLSLSSGVHMGPGTWAMAFAPKSL</sequence>
<dbReference type="AlphaFoldDB" id="A0AAU8M053"/>
<dbReference type="InterPro" id="IPR050270">
    <property type="entry name" value="DegV_domain_contain"/>
</dbReference>